<evidence type="ECO:0000313" key="1">
    <source>
        <dbReference type="EMBL" id="ASN81157.1"/>
    </source>
</evidence>
<dbReference type="Pfam" id="PF13563">
    <property type="entry name" value="2_5_RNA_ligase2"/>
    <property type="match status" value="1"/>
</dbReference>
<dbReference type="STRING" id="317577.GCA_000419625_02078"/>
<accession>A0A221SWY2</accession>
<reference evidence="1 2" key="1">
    <citation type="submission" date="2017-05" db="EMBL/GenBank/DDBJ databases">
        <title>The complete genome sequence of Deinococcus ficus isolated from the rhizosphere of the Ficus religiosa L. in Taiwan.</title>
        <authorList>
            <person name="Wu K.-M."/>
            <person name="Liao T.-L."/>
            <person name="Liu Y.-M."/>
            <person name="Young C.-C."/>
            <person name="Tsai S.-F."/>
        </authorList>
    </citation>
    <scope>NUCLEOTIDE SEQUENCE [LARGE SCALE GENOMIC DNA]</scope>
    <source>
        <strain evidence="1 2">CC-FR2-10</strain>
    </source>
</reference>
<dbReference type="EMBL" id="CP021081">
    <property type="protein sequence ID" value="ASN81157.1"/>
    <property type="molecule type" value="Genomic_DNA"/>
</dbReference>
<organism evidence="1 2">
    <name type="scientific">Deinococcus ficus</name>
    <dbReference type="NCBI Taxonomy" id="317577"/>
    <lineage>
        <taxon>Bacteria</taxon>
        <taxon>Thermotogati</taxon>
        <taxon>Deinococcota</taxon>
        <taxon>Deinococci</taxon>
        <taxon>Deinococcales</taxon>
        <taxon>Deinococcaceae</taxon>
        <taxon>Deinococcus</taxon>
    </lineage>
</organism>
<dbReference type="Gene3D" id="3.90.1140.10">
    <property type="entry name" value="Cyclic phosphodiesterase"/>
    <property type="match status" value="1"/>
</dbReference>
<gene>
    <name evidence="1" type="ORF">DFI_09185</name>
</gene>
<protein>
    <recommendedName>
        <fullName evidence="3">2'-5' RNA ligase</fullName>
    </recommendedName>
</protein>
<keyword evidence="2" id="KW-1185">Reference proteome</keyword>
<name>A0A221SWY2_9DEIO</name>
<proteinExistence type="predicted"/>
<evidence type="ECO:0008006" key="3">
    <source>
        <dbReference type="Google" id="ProtNLM"/>
    </source>
</evidence>
<sequence length="175" mass="18909">MNTPQTTVALWFPELEGVLGPWRPRVPAAKYGVAPHLTLLYPWVPAPATDAQVERLRTAWRGAAPFELTFRQVGRVPGVLWLAPEPRDTVLRLMHAVAAAFPETPAYGGQFTHPEPHLTVAKGSAPVLDGIQAEVQALLDRTGGLKVPVRGAVVASQDAAGFWHVTHHLPFAGPD</sequence>
<dbReference type="AlphaFoldDB" id="A0A221SWY2"/>
<evidence type="ECO:0000313" key="2">
    <source>
        <dbReference type="Proteomes" id="UP000259030"/>
    </source>
</evidence>
<dbReference type="KEGG" id="dfc:DFI_09185"/>
<dbReference type="InterPro" id="IPR009097">
    <property type="entry name" value="Cyclic_Pdiesterase"/>
</dbReference>
<dbReference type="Proteomes" id="UP000259030">
    <property type="component" value="Chromosome"/>
</dbReference>
<dbReference type="SUPFAM" id="SSF55144">
    <property type="entry name" value="LigT-like"/>
    <property type="match status" value="1"/>
</dbReference>